<keyword evidence="11" id="KW-0012">Acyltransferase</keyword>
<dbReference type="SUPFAM" id="SSF52777">
    <property type="entry name" value="CoA-dependent acyltransferases"/>
    <property type="match status" value="1"/>
</dbReference>
<feature type="compositionally biased region" description="Polar residues" evidence="13">
    <location>
        <begin position="187"/>
        <end position="196"/>
    </location>
</feature>
<feature type="compositionally biased region" description="Low complexity" evidence="13">
    <location>
        <begin position="160"/>
        <end position="181"/>
    </location>
</feature>
<keyword evidence="6" id="KW-0816">Tricarboxylic acid cycle</keyword>
<feature type="compositionally biased region" description="Polar residues" evidence="13">
    <location>
        <begin position="224"/>
        <end position="236"/>
    </location>
</feature>
<dbReference type="GO" id="GO:0004149">
    <property type="term" value="F:dihydrolipoyllysine-residue succinyltransferase activity"/>
    <property type="evidence" value="ECO:0007669"/>
    <property type="project" value="UniProtKB-EC"/>
</dbReference>
<dbReference type="InterPro" id="IPR000089">
    <property type="entry name" value="Biotin_lipoyl"/>
</dbReference>
<dbReference type="InterPro" id="IPR011053">
    <property type="entry name" value="Single_hybrid_motif"/>
</dbReference>
<evidence type="ECO:0000256" key="4">
    <source>
        <dbReference type="ARBA" id="ARBA00007317"/>
    </source>
</evidence>
<dbReference type="CDD" id="cd06849">
    <property type="entry name" value="lipoyl_domain"/>
    <property type="match status" value="1"/>
</dbReference>
<dbReference type="EC" id="2.3.1.61" evidence="5"/>
<protein>
    <recommendedName>
        <fullName evidence="5">dihydrolipoyllysine-residue succinyltransferase</fullName>
        <ecNumber evidence="5">2.3.1.61</ecNumber>
    </recommendedName>
    <alternativeName>
        <fullName evidence="12">2-oxoglutarate dehydrogenase complex component E2</fullName>
    </alternativeName>
</protein>
<comment type="caution">
    <text evidence="15">The sequence shown here is derived from an EMBL/GenBank/DDBJ whole genome shotgun (WGS) entry which is preliminary data.</text>
</comment>
<dbReference type="InterPro" id="IPR001078">
    <property type="entry name" value="2-oxoacid_DH_actylTfrase"/>
</dbReference>
<evidence type="ECO:0000256" key="9">
    <source>
        <dbReference type="ARBA" id="ARBA00022946"/>
    </source>
</evidence>
<proteinExistence type="inferred from homology"/>
<dbReference type="PROSITE" id="PS50968">
    <property type="entry name" value="BIOTINYL_LIPOYL"/>
    <property type="match status" value="1"/>
</dbReference>
<evidence type="ECO:0000256" key="13">
    <source>
        <dbReference type="SAM" id="MobiDB-lite"/>
    </source>
</evidence>
<dbReference type="Gene3D" id="2.40.50.100">
    <property type="match status" value="1"/>
</dbReference>
<accession>A0AAN8A8W6</accession>
<evidence type="ECO:0000256" key="10">
    <source>
        <dbReference type="ARBA" id="ARBA00023128"/>
    </source>
</evidence>
<dbReference type="GO" id="GO:0006099">
    <property type="term" value="P:tricarboxylic acid cycle"/>
    <property type="evidence" value="ECO:0007669"/>
    <property type="project" value="UniProtKB-KW"/>
</dbReference>
<comment type="cofactor">
    <cofactor evidence="1">
        <name>(R)-lipoate</name>
        <dbReference type="ChEBI" id="CHEBI:83088"/>
    </cofactor>
</comment>
<comment type="pathway">
    <text evidence="3">Amino-acid degradation; L-lysine degradation via saccharopine pathway; glutaryl-CoA from L-lysine: step 6/6.</text>
</comment>
<dbReference type="GO" id="GO:0044281">
    <property type="term" value="P:small molecule metabolic process"/>
    <property type="evidence" value="ECO:0007669"/>
    <property type="project" value="UniProtKB-ARBA"/>
</dbReference>
<evidence type="ECO:0000256" key="1">
    <source>
        <dbReference type="ARBA" id="ARBA00001938"/>
    </source>
</evidence>
<feature type="domain" description="Lipoyl-binding" evidence="14">
    <location>
        <begin position="76"/>
        <end position="151"/>
    </location>
</feature>
<dbReference type="InterPro" id="IPR023213">
    <property type="entry name" value="CAT-like_dom_sf"/>
</dbReference>
<sequence length="466" mass="50689">MLSRTAKKPLTNIVKTATHKRCIQTVSSGIIHSHRNLYINRNNDGKFMNFTRSNKFANKYSNNINVSNSIGLRYNSTSVKVPQMAESLTEGSLKEFTRKVGDYIAADELLATIETDKIDVEVTAPVSGIIAKLNFQPEDIVTVGEELAQIKPGEVSAGDATATATASADTATPAGTTSSTSFEASKRQTSSSSSPANAADTKKETPSSAVPKPITPEKKTTTPLNTASQSFTPFQRNENKVKMNRMRLRIAERLKESQNTAASLTTFNEVDMSALLEMRKLYKDEIIKKTGVKFGFMGLFSKACTLAAKDIPAINAAIEGDHIVYRDYTDISVAVATPKGLVTPIVRNAESLSVLEIEQEIARLGQKARDGKLTLEDMTGGTFTISNGGVFGSLYGTPIINMPQTAVLGLHGVKERPVTVNGQIVSRPMMYLALTYDHRLLDGREAVTFLKTVKELVEDPRKMLLA</sequence>
<dbReference type="AlphaFoldDB" id="A0AAN8A8W6"/>
<dbReference type="FunFam" id="3.30.559.10:FF:000006">
    <property type="entry name" value="Dihydrolipoyllysine-residue succinyltransferase component of 2-oxoglutarate dehydrogenase complex, mitochondrial"/>
    <property type="match status" value="1"/>
</dbReference>
<keyword evidence="9" id="KW-0809">Transit peptide</keyword>
<evidence type="ECO:0000256" key="8">
    <source>
        <dbReference type="ARBA" id="ARBA00022823"/>
    </source>
</evidence>
<dbReference type="NCBIfam" id="NF004309">
    <property type="entry name" value="PRK05704.1"/>
    <property type="match status" value="1"/>
</dbReference>
<evidence type="ECO:0000256" key="2">
    <source>
        <dbReference type="ARBA" id="ARBA00004173"/>
    </source>
</evidence>
<evidence type="ECO:0000313" key="15">
    <source>
        <dbReference type="EMBL" id="KAK5780851.1"/>
    </source>
</evidence>
<dbReference type="PANTHER" id="PTHR43416">
    <property type="entry name" value="DIHYDROLIPOYLLYSINE-RESIDUE SUCCINYLTRANSFERASE COMPONENT OF 2-OXOGLUTARATE DEHYDROGENASE COMPLEX, MITOCHONDRIAL-RELATED"/>
    <property type="match status" value="1"/>
</dbReference>
<evidence type="ECO:0000313" key="16">
    <source>
        <dbReference type="Proteomes" id="UP001306508"/>
    </source>
</evidence>
<reference evidence="16" key="1">
    <citation type="submission" date="2023-07" db="EMBL/GenBank/DDBJ databases">
        <title>A draft genome of Kazachstania heterogenica Y-27499.</title>
        <authorList>
            <person name="Donic C."/>
            <person name="Kralova J.S."/>
            <person name="Fidel L."/>
            <person name="Ben-Dor S."/>
            <person name="Jung S."/>
        </authorList>
    </citation>
    <scope>NUCLEOTIDE SEQUENCE [LARGE SCALE GENOMIC DNA]</scope>
    <source>
        <strain evidence="16">Y27499</strain>
    </source>
</reference>
<dbReference type="Proteomes" id="UP001306508">
    <property type="component" value="Unassembled WGS sequence"/>
</dbReference>
<dbReference type="Pfam" id="PF00198">
    <property type="entry name" value="2-oxoacid_dh"/>
    <property type="match status" value="1"/>
</dbReference>
<gene>
    <name evidence="15" type="ORF">RI543_001978</name>
</gene>
<dbReference type="SUPFAM" id="SSF51230">
    <property type="entry name" value="Single hybrid motif"/>
    <property type="match status" value="1"/>
</dbReference>
<evidence type="ECO:0000256" key="5">
    <source>
        <dbReference type="ARBA" id="ARBA00012945"/>
    </source>
</evidence>
<evidence type="ECO:0000256" key="3">
    <source>
        <dbReference type="ARBA" id="ARBA00005145"/>
    </source>
</evidence>
<dbReference type="NCBIfam" id="TIGR01347">
    <property type="entry name" value="sucB"/>
    <property type="match status" value="1"/>
</dbReference>
<dbReference type="PANTHER" id="PTHR43416:SF5">
    <property type="entry name" value="DIHYDROLIPOYLLYSINE-RESIDUE SUCCINYLTRANSFERASE COMPONENT OF 2-OXOGLUTARATE DEHYDROGENASE COMPLEX, MITOCHONDRIAL"/>
    <property type="match status" value="1"/>
</dbReference>
<dbReference type="PROSITE" id="PS00189">
    <property type="entry name" value="LIPOYL"/>
    <property type="match status" value="1"/>
</dbReference>
<dbReference type="EMBL" id="JAWIZZ010000040">
    <property type="protein sequence ID" value="KAK5780851.1"/>
    <property type="molecule type" value="Genomic_DNA"/>
</dbReference>
<dbReference type="InterPro" id="IPR003016">
    <property type="entry name" value="2-oxoA_DH_lipoyl-BS"/>
</dbReference>
<name>A0AAN8A8W6_9SACH</name>
<dbReference type="InterPro" id="IPR006255">
    <property type="entry name" value="SucB"/>
</dbReference>
<keyword evidence="16" id="KW-1185">Reference proteome</keyword>
<comment type="similarity">
    <text evidence="4">Belongs to the 2-oxoacid dehydrogenase family.</text>
</comment>
<evidence type="ECO:0000256" key="11">
    <source>
        <dbReference type="ARBA" id="ARBA00023315"/>
    </source>
</evidence>
<dbReference type="GO" id="GO:0045252">
    <property type="term" value="C:oxoglutarate dehydrogenase complex"/>
    <property type="evidence" value="ECO:0007669"/>
    <property type="project" value="InterPro"/>
</dbReference>
<feature type="region of interest" description="Disordered" evidence="13">
    <location>
        <begin position="160"/>
        <end position="239"/>
    </location>
</feature>
<dbReference type="GO" id="GO:0005739">
    <property type="term" value="C:mitochondrion"/>
    <property type="evidence" value="ECO:0007669"/>
    <property type="project" value="UniProtKB-SubCell"/>
</dbReference>
<evidence type="ECO:0000256" key="7">
    <source>
        <dbReference type="ARBA" id="ARBA00022679"/>
    </source>
</evidence>
<keyword evidence="7" id="KW-0808">Transferase</keyword>
<organism evidence="15 16">
    <name type="scientific">Arxiozyma heterogenica</name>
    <dbReference type="NCBI Taxonomy" id="278026"/>
    <lineage>
        <taxon>Eukaryota</taxon>
        <taxon>Fungi</taxon>
        <taxon>Dikarya</taxon>
        <taxon>Ascomycota</taxon>
        <taxon>Saccharomycotina</taxon>
        <taxon>Saccharomycetes</taxon>
        <taxon>Saccharomycetales</taxon>
        <taxon>Saccharomycetaceae</taxon>
        <taxon>Arxiozyma</taxon>
    </lineage>
</organism>
<evidence type="ECO:0000256" key="12">
    <source>
        <dbReference type="ARBA" id="ARBA00032406"/>
    </source>
</evidence>
<keyword evidence="10" id="KW-0496">Mitochondrion</keyword>
<dbReference type="InterPro" id="IPR050537">
    <property type="entry name" value="2-oxoacid_dehydrogenase"/>
</dbReference>
<keyword evidence="8" id="KW-0450">Lipoyl</keyword>
<evidence type="ECO:0000259" key="14">
    <source>
        <dbReference type="PROSITE" id="PS50968"/>
    </source>
</evidence>
<evidence type="ECO:0000256" key="6">
    <source>
        <dbReference type="ARBA" id="ARBA00022532"/>
    </source>
</evidence>
<dbReference type="Pfam" id="PF00364">
    <property type="entry name" value="Biotin_lipoyl"/>
    <property type="match status" value="1"/>
</dbReference>
<comment type="subcellular location">
    <subcellularLocation>
        <location evidence="2">Mitochondrion</location>
    </subcellularLocation>
</comment>
<dbReference type="Gene3D" id="3.30.559.10">
    <property type="entry name" value="Chloramphenicol acetyltransferase-like domain"/>
    <property type="match status" value="1"/>
</dbReference>